<proteinExistence type="predicted"/>
<keyword evidence="2" id="KW-1185">Reference proteome</keyword>
<protein>
    <submittedName>
        <fullName evidence="1">Uncharacterized protein</fullName>
    </submittedName>
</protein>
<feature type="non-terminal residue" evidence="1">
    <location>
        <position position="1"/>
    </location>
</feature>
<comment type="caution">
    <text evidence="1">The sequence shown here is derived from an EMBL/GenBank/DDBJ whole genome shotgun (WGS) entry which is preliminary data.</text>
</comment>
<organism evidence="1 2">
    <name type="scientific">Favolaschia claudopus</name>
    <dbReference type="NCBI Taxonomy" id="2862362"/>
    <lineage>
        <taxon>Eukaryota</taxon>
        <taxon>Fungi</taxon>
        <taxon>Dikarya</taxon>
        <taxon>Basidiomycota</taxon>
        <taxon>Agaricomycotina</taxon>
        <taxon>Agaricomycetes</taxon>
        <taxon>Agaricomycetidae</taxon>
        <taxon>Agaricales</taxon>
        <taxon>Marasmiineae</taxon>
        <taxon>Mycenaceae</taxon>
        <taxon>Favolaschia</taxon>
    </lineage>
</organism>
<accession>A0AAW0C296</accession>
<evidence type="ECO:0000313" key="2">
    <source>
        <dbReference type="Proteomes" id="UP001362999"/>
    </source>
</evidence>
<name>A0AAW0C296_9AGAR</name>
<dbReference type="AlphaFoldDB" id="A0AAW0C296"/>
<reference evidence="1 2" key="1">
    <citation type="journal article" date="2024" name="J Genomics">
        <title>Draft genome sequencing and assembly of Favolaschia claudopus CIRM-BRFM 2984 isolated from oak limbs.</title>
        <authorList>
            <person name="Navarro D."/>
            <person name="Drula E."/>
            <person name="Chaduli D."/>
            <person name="Cazenave R."/>
            <person name="Ahrendt S."/>
            <person name="Wang J."/>
            <person name="Lipzen A."/>
            <person name="Daum C."/>
            <person name="Barry K."/>
            <person name="Grigoriev I.V."/>
            <person name="Favel A."/>
            <person name="Rosso M.N."/>
            <person name="Martin F."/>
        </authorList>
    </citation>
    <scope>NUCLEOTIDE SEQUENCE [LARGE SCALE GENOMIC DNA]</scope>
    <source>
        <strain evidence="1 2">CIRM-BRFM 2984</strain>
    </source>
</reference>
<dbReference type="EMBL" id="JAWWNJ010000023">
    <property type="protein sequence ID" value="KAK7032724.1"/>
    <property type="molecule type" value="Genomic_DNA"/>
</dbReference>
<sequence length="282" mass="32665">THFPACTLCGYRPFPSPTLTIMLTRFFEGNENLRQGFETAGILTDNHFRSFLELSANQQLEFMLNLPRKEQTRQIQDFSHGTIPPMTVFSFLCTLECDHKTLLEMIGILAEEYFDFVVCRLMQFHPEHHLNICNSILLRRSFQCISIWVCISKNKNRAISRDLYEKLWPLQAIARRYLAARSAGLPGTLCDISDDKVIHRCRTQCRYLAANVPQVLKSTLTYWGMEELGPAFLSIGLNTNESWERVTKSHDVKTHVLESESFKLLKLTDFQRMIMRHILGEA</sequence>
<evidence type="ECO:0000313" key="1">
    <source>
        <dbReference type="EMBL" id="KAK7032724.1"/>
    </source>
</evidence>
<dbReference type="Proteomes" id="UP001362999">
    <property type="component" value="Unassembled WGS sequence"/>
</dbReference>
<gene>
    <name evidence="1" type="ORF">R3P38DRAFT_2918543</name>
</gene>